<evidence type="ECO:0008006" key="4">
    <source>
        <dbReference type="Google" id="ProtNLM"/>
    </source>
</evidence>
<dbReference type="RefSeq" id="WP_284217929.1">
    <property type="nucleotide sequence ID" value="NZ_BSOT01000006.1"/>
</dbReference>
<organism evidence="2 3">
    <name type="scientific">Agaribacter marinus</name>
    <dbReference type="NCBI Taxonomy" id="1431249"/>
    <lineage>
        <taxon>Bacteria</taxon>
        <taxon>Pseudomonadati</taxon>
        <taxon>Pseudomonadota</taxon>
        <taxon>Gammaproteobacteria</taxon>
        <taxon>Alteromonadales</taxon>
        <taxon>Alteromonadaceae</taxon>
        <taxon>Agaribacter</taxon>
    </lineage>
</organism>
<evidence type="ECO:0000313" key="3">
    <source>
        <dbReference type="Proteomes" id="UP001156601"/>
    </source>
</evidence>
<feature type="chain" id="PRO_5041456028" description="DUF3299 domain-containing protein" evidence="1">
    <location>
        <begin position="30"/>
        <end position="192"/>
    </location>
</feature>
<keyword evidence="1" id="KW-0732">Signal</keyword>
<comment type="caution">
    <text evidence="2">The sequence shown here is derived from an EMBL/GenBank/DDBJ whole genome shotgun (WGS) entry which is preliminary data.</text>
</comment>
<reference evidence="2" key="2">
    <citation type="submission" date="2023-01" db="EMBL/GenBank/DDBJ databases">
        <title>Draft genome sequence of Agaribacter marinus strain NBRC 110023.</title>
        <authorList>
            <person name="Sun Q."/>
            <person name="Mori K."/>
        </authorList>
    </citation>
    <scope>NUCLEOTIDE SEQUENCE</scope>
    <source>
        <strain evidence="2">NBRC 110023</strain>
    </source>
</reference>
<dbReference type="AlphaFoldDB" id="A0AA37SZS2"/>
<evidence type="ECO:0000313" key="2">
    <source>
        <dbReference type="EMBL" id="GLR71579.1"/>
    </source>
</evidence>
<dbReference type="EMBL" id="BSOT01000006">
    <property type="protein sequence ID" value="GLR71579.1"/>
    <property type="molecule type" value="Genomic_DNA"/>
</dbReference>
<accession>A0AA37SZS2</accession>
<keyword evidence="3" id="KW-1185">Reference proteome</keyword>
<protein>
    <recommendedName>
        <fullName evidence="4">DUF3299 domain-containing protein</fullName>
    </recommendedName>
</protein>
<reference evidence="2" key="1">
    <citation type="journal article" date="2014" name="Int. J. Syst. Evol. Microbiol.">
        <title>Complete genome sequence of Corynebacterium casei LMG S-19264T (=DSM 44701T), isolated from a smear-ripened cheese.</title>
        <authorList>
            <consortium name="US DOE Joint Genome Institute (JGI-PGF)"/>
            <person name="Walter F."/>
            <person name="Albersmeier A."/>
            <person name="Kalinowski J."/>
            <person name="Ruckert C."/>
        </authorList>
    </citation>
    <scope>NUCLEOTIDE SEQUENCE</scope>
    <source>
        <strain evidence="2">NBRC 110023</strain>
    </source>
</reference>
<evidence type="ECO:0000256" key="1">
    <source>
        <dbReference type="SAM" id="SignalP"/>
    </source>
</evidence>
<dbReference type="Proteomes" id="UP001156601">
    <property type="component" value="Unassembled WGS sequence"/>
</dbReference>
<feature type="signal peptide" evidence="1">
    <location>
        <begin position="1"/>
        <end position="29"/>
    </location>
</feature>
<dbReference type="Gene3D" id="2.40.50.870">
    <property type="entry name" value="Protein of unknown function (DUF3299)"/>
    <property type="match status" value="1"/>
</dbReference>
<name>A0AA37SZS2_9ALTE</name>
<dbReference type="InterPro" id="IPR021727">
    <property type="entry name" value="DUF3299"/>
</dbReference>
<dbReference type="Pfam" id="PF11736">
    <property type="entry name" value="DUF3299"/>
    <property type="match status" value="1"/>
</dbReference>
<proteinExistence type="predicted"/>
<gene>
    <name evidence="2" type="ORF">GCM10007852_24870</name>
</gene>
<sequence>MNKLKIKRDIFARALACIAALLFCANAFADKKEFVEIEWIELMPKEDLAVLLDPPEFLLNIQDGAADDNMEKLAEKSAIDEKAKRFNEVLKSEKIIPAFDGRDIRIPGFIVPLSNNEDRKVTEFFIVPYFGACLHLPPPPPNQIIFARWPEGITVESLSVPMLFEGKMYIETVANDMGTSAYGLTLDNVQPY</sequence>